<dbReference type="PANTHER" id="PTHR30383">
    <property type="entry name" value="THIOESTERASE 1/PROTEASE 1/LYSOPHOSPHOLIPASE L1"/>
    <property type="match status" value="1"/>
</dbReference>
<dbReference type="InterPro" id="IPR013830">
    <property type="entry name" value="SGNH_hydro"/>
</dbReference>
<name>A0A0S2TE16_9GAMM</name>
<evidence type="ECO:0000313" key="2">
    <source>
        <dbReference type="EMBL" id="ALP53348.1"/>
    </source>
</evidence>
<dbReference type="Pfam" id="PF14559">
    <property type="entry name" value="TPR_19"/>
    <property type="match status" value="1"/>
</dbReference>
<protein>
    <recommendedName>
        <fullName evidence="1">SGNH hydrolase-type esterase domain-containing protein</fullName>
    </recommendedName>
</protein>
<dbReference type="EMBL" id="CP013099">
    <property type="protein sequence ID" value="ALP53348.1"/>
    <property type="molecule type" value="Genomic_DNA"/>
</dbReference>
<dbReference type="Pfam" id="PF13472">
    <property type="entry name" value="Lipase_GDSL_2"/>
    <property type="match status" value="1"/>
</dbReference>
<dbReference type="Gene3D" id="3.40.50.1110">
    <property type="entry name" value="SGNH hydrolase"/>
    <property type="match status" value="2"/>
</dbReference>
<organism evidence="2 3">
    <name type="scientific">Candidatus Tenderia electrophaga</name>
    <dbReference type="NCBI Taxonomy" id="1748243"/>
    <lineage>
        <taxon>Bacteria</taxon>
        <taxon>Pseudomonadati</taxon>
        <taxon>Pseudomonadota</taxon>
        <taxon>Gammaproteobacteria</taxon>
        <taxon>Candidatus Tenderiales</taxon>
        <taxon>Candidatus Tenderiaceae</taxon>
        <taxon>Candidatus Tenderia</taxon>
    </lineage>
</organism>
<dbReference type="InterPro" id="IPR051532">
    <property type="entry name" value="Ester_Hydrolysis_Enzymes"/>
</dbReference>
<evidence type="ECO:0000259" key="1">
    <source>
        <dbReference type="Pfam" id="PF13472"/>
    </source>
</evidence>
<dbReference type="SUPFAM" id="SSF52266">
    <property type="entry name" value="SGNH hydrolase"/>
    <property type="match status" value="1"/>
</dbReference>
<accession>A0A0S2TE16</accession>
<dbReference type="Gene3D" id="1.25.40.10">
    <property type="entry name" value="Tetratricopeptide repeat domain"/>
    <property type="match status" value="1"/>
</dbReference>
<reference evidence="2" key="1">
    <citation type="submission" date="2015-10" db="EMBL/GenBank/DDBJ databases">
        <title>Description of Candidatus Tenderia electrophaga gen. nov, sp. nov., an Uncultivated Electroautotroph from a Biocathode Enrichment.</title>
        <authorList>
            <person name="Eddie B.J."/>
            <person name="Malanoski A.P."/>
            <person name="Wang Z."/>
            <person name="Hall R.J."/>
            <person name="Oh S.D."/>
            <person name="Heiner C."/>
            <person name="Lin B."/>
            <person name="Strycharz-Glaven S.M."/>
        </authorList>
    </citation>
    <scope>NUCLEOTIDE SEQUENCE [LARGE SCALE GENOMIC DNA]</scope>
    <source>
        <strain evidence="2">NRL1</strain>
    </source>
</reference>
<dbReference type="Proteomes" id="UP000055136">
    <property type="component" value="Chromosome"/>
</dbReference>
<gene>
    <name evidence="2" type="ORF">Tel_09380</name>
</gene>
<dbReference type="SUPFAM" id="SSF48452">
    <property type="entry name" value="TPR-like"/>
    <property type="match status" value="1"/>
</dbReference>
<dbReference type="GO" id="GO:0004622">
    <property type="term" value="F:phosphatidylcholine lysophospholipase activity"/>
    <property type="evidence" value="ECO:0007669"/>
    <property type="project" value="TreeGrafter"/>
</dbReference>
<evidence type="ECO:0000313" key="3">
    <source>
        <dbReference type="Proteomes" id="UP000055136"/>
    </source>
</evidence>
<feature type="domain" description="SGNH hydrolase-type esterase" evidence="1">
    <location>
        <begin position="79"/>
        <end position="364"/>
    </location>
</feature>
<dbReference type="InterPro" id="IPR036514">
    <property type="entry name" value="SGNH_hydro_sf"/>
</dbReference>
<dbReference type="PANTHER" id="PTHR30383:SF5">
    <property type="entry name" value="SGNH HYDROLASE-TYPE ESTERASE DOMAIN-CONTAINING PROTEIN"/>
    <property type="match status" value="1"/>
</dbReference>
<keyword evidence="3" id="KW-1185">Reference proteome</keyword>
<dbReference type="AlphaFoldDB" id="A0A0S2TE16"/>
<dbReference type="STRING" id="1748243.Tel_09380"/>
<sequence>MLIPVLFFVALELSLRAFDYGADLRLFIPAEETFFNDPYLRINAHVAKRYFPQGYYTPSPPEEYFKATKPDNGYRIFVMGGSTAASWPYPRNVLFSRVLAQRLSDAFPDKYIEVVNTGIAAVNSFTLLDFVDEILAQQPDAILVYSGHNEFYGALGAGSTQTVGQARWMIKTYLTLSKLKTVQWIRSLVDSGKRWLSSGTDELSGHATLMSQMVGDNSIAYGSETYENARKNYEANLSEILAKFNAADVPVIVSELVSNLRDHAPFISVDDGVHLPADLVYEWAGMMEQEGMYGMAREAYAWAKDLDGLRFRASEDFNQSIHKVAAQHDVPVVPMKRYFEAEARHGIVGEELMLEHLHPNVEGYLLMSEAFFDTIKATGLIQPHWDSDRLESKIFYRNSWPITPLDRALGELRMINLTDHYPYPSKGPEERTIANYNPRNIVEELALAVFKNQMPYVQAHVKLAEHYESQGEPKLALREYLAVMSAAPYFVDFYLMTADYLLKQEQFERALSILQSSLALKETGYAHKWIGQILVIMQRPAAARQHLETALVYFPEDVQTIYNLGFVDLVSGRLEGARVSMNLLENLAPDSPQLNSLKQLLAEQKNPPPAGARPGE</sequence>
<proteinExistence type="predicted"/>
<dbReference type="KEGG" id="tee:Tel_09380"/>
<dbReference type="InterPro" id="IPR011990">
    <property type="entry name" value="TPR-like_helical_dom_sf"/>
</dbReference>